<evidence type="ECO:0000256" key="2">
    <source>
        <dbReference type="ARBA" id="ARBA00022771"/>
    </source>
</evidence>
<evidence type="ECO:0000259" key="8">
    <source>
        <dbReference type="PROSITE" id="PS50119"/>
    </source>
</evidence>
<dbReference type="Pfam" id="PF00622">
    <property type="entry name" value="SPRY"/>
    <property type="match status" value="1"/>
</dbReference>
<reference evidence="10 11" key="2">
    <citation type="submission" date="2019-04" db="EMBL/GenBank/DDBJ databases">
        <title>The genome sequence of big-headed turtle.</title>
        <authorList>
            <person name="Gong S."/>
        </authorList>
    </citation>
    <scope>NUCLEOTIDE SEQUENCE [LARGE SCALE GENOMIC DNA]</scope>
    <source>
        <strain evidence="10">DO16091913</strain>
        <tissue evidence="10">Muscle</tissue>
    </source>
</reference>
<dbReference type="Gene3D" id="2.60.120.920">
    <property type="match status" value="1"/>
</dbReference>
<evidence type="ECO:0000313" key="10">
    <source>
        <dbReference type="EMBL" id="TFK01673.1"/>
    </source>
</evidence>
<dbReference type="SMART" id="SM00336">
    <property type="entry name" value="BBOX"/>
    <property type="match status" value="1"/>
</dbReference>
<dbReference type="SUPFAM" id="SSF57850">
    <property type="entry name" value="RING/U-box"/>
    <property type="match status" value="1"/>
</dbReference>
<gene>
    <name evidence="10" type="ORF">DR999_PMT16085</name>
</gene>
<dbReference type="InterPro" id="IPR050143">
    <property type="entry name" value="TRIM/RBCC"/>
</dbReference>
<comment type="caution">
    <text evidence="10">The sequence shown here is derived from an EMBL/GenBank/DDBJ whole genome shotgun (WGS) entry which is preliminary data.</text>
</comment>
<dbReference type="OrthoDB" id="6105938at2759"/>
<dbReference type="SUPFAM" id="SSF49899">
    <property type="entry name" value="Concanavalin A-like lectins/glucanases"/>
    <property type="match status" value="1"/>
</dbReference>
<keyword evidence="1" id="KW-0479">Metal-binding</keyword>
<name>A0A4D9E3J1_9SAUR</name>
<dbReference type="InterPro" id="IPR001841">
    <property type="entry name" value="Znf_RING"/>
</dbReference>
<dbReference type="PRINTS" id="PR01407">
    <property type="entry name" value="BUTYPHLNCDUF"/>
</dbReference>
<dbReference type="Pfam" id="PF13765">
    <property type="entry name" value="PRY"/>
    <property type="match status" value="1"/>
</dbReference>
<keyword evidence="3" id="KW-0862">Zinc</keyword>
<dbReference type="InterPro" id="IPR003877">
    <property type="entry name" value="SPRY_dom"/>
</dbReference>
<accession>A0A4D9E3J1</accession>
<keyword evidence="2 4" id="KW-0863">Zinc-finger</keyword>
<dbReference type="EMBL" id="QXTE01000217">
    <property type="protein sequence ID" value="TFK01673.1"/>
    <property type="molecule type" value="Genomic_DNA"/>
</dbReference>
<feature type="domain" description="B box-type" evidence="8">
    <location>
        <begin position="187"/>
        <end position="228"/>
    </location>
</feature>
<dbReference type="InterPro" id="IPR013320">
    <property type="entry name" value="ConA-like_dom_sf"/>
</dbReference>
<evidence type="ECO:0000256" key="5">
    <source>
        <dbReference type="SAM" id="Coils"/>
    </source>
</evidence>
<reference evidence="10 11" key="1">
    <citation type="submission" date="2019-04" db="EMBL/GenBank/DDBJ databases">
        <title>Draft genome of the big-headed turtle Platysternon megacephalum.</title>
        <authorList>
            <person name="Gong S."/>
        </authorList>
    </citation>
    <scope>NUCLEOTIDE SEQUENCE [LARGE SCALE GENOMIC DNA]</scope>
    <source>
        <strain evidence="10">DO16091913</strain>
        <tissue evidence="10">Muscle</tissue>
    </source>
</reference>
<evidence type="ECO:0000256" key="3">
    <source>
        <dbReference type="ARBA" id="ARBA00022833"/>
    </source>
</evidence>
<dbReference type="SMART" id="SM00589">
    <property type="entry name" value="PRY"/>
    <property type="match status" value="1"/>
</dbReference>
<feature type="domain" description="B30.2/SPRY" evidence="9">
    <location>
        <begin position="376"/>
        <end position="571"/>
    </location>
</feature>
<feature type="region of interest" description="Disordered" evidence="6">
    <location>
        <begin position="1"/>
        <end position="99"/>
    </location>
</feature>
<dbReference type="STRING" id="55544.A0A4D9E3J1"/>
<evidence type="ECO:0000256" key="4">
    <source>
        <dbReference type="PROSITE-ProRule" id="PRU00024"/>
    </source>
</evidence>
<dbReference type="PANTHER" id="PTHR24103">
    <property type="entry name" value="E3 UBIQUITIN-PROTEIN LIGASE TRIM"/>
    <property type="match status" value="1"/>
</dbReference>
<dbReference type="AlphaFoldDB" id="A0A4D9E3J1"/>
<dbReference type="CDD" id="cd12893">
    <property type="entry name" value="SPRY_PRY_TRIM35"/>
    <property type="match status" value="1"/>
</dbReference>
<dbReference type="SMART" id="SM00184">
    <property type="entry name" value="RING"/>
    <property type="match status" value="1"/>
</dbReference>
<dbReference type="Proteomes" id="UP000297703">
    <property type="component" value="Unassembled WGS sequence"/>
</dbReference>
<dbReference type="InterPro" id="IPR027370">
    <property type="entry name" value="Znf-RING_euk"/>
</dbReference>
<dbReference type="PROSITE" id="PS50188">
    <property type="entry name" value="B302_SPRY"/>
    <property type="match status" value="1"/>
</dbReference>
<dbReference type="InterPro" id="IPR000315">
    <property type="entry name" value="Znf_B-box"/>
</dbReference>
<protein>
    <submittedName>
        <fullName evidence="10">Zinc finger protein 143</fullName>
    </submittedName>
</protein>
<keyword evidence="11" id="KW-1185">Reference proteome</keyword>
<dbReference type="PROSITE" id="PS00518">
    <property type="entry name" value="ZF_RING_1"/>
    <property type="match status" value="1"/>
</dbReference>
<evidence type="ECO:0000259" key="9">
    <source>
        <dbReference type="PROSITE" id="PS50188"/>
    </source>
</evidence>
<dbReference type="SUPFAM" id="SSF57845">
    <property type="entry name" value="B-box zinc-binding domain"/>
    <property type="match status" value="1"/>
</dbReference>
<organism evidence="10 11">
    <name type="scientific">Platysternon megacephalum</name>
    <name type="common">big-headed turtle</name>
    <dbReference type="NCBI Taxonomy" id="55544"/>
    <lineage>
        <taxon>Eukaryota</taxon>
        <taxon>Metazoa</taxon>
        <taxon>Chordata</taxon>
        <taxon>Craniata</taxon>
        <taxon>Vertebrata</taxon>
        <taxon>Euteleostomi</taxon>
        <taxon>Archelosauria</taxon>
        <taxon>Testudinata</taxon>
        <taxon>Testudines</taxon>
        <taxon>Cryptodira</taxon>
        <taxon>Durocryptodira</taxon>
        <taxon>Testudinoidea</taxon>
        <taxon>Platysternidae</taxon>
        <taxon>Platysternon</taxon>
    </lineage>
</organism>
<evidence type="ECO:0000256" key="6">
    <source>
        <dbReference type="SAM" id="MobiDB-lite"/>
    </source>
</evidence>
<dbReference type="InterPro" id="IPR017907">
    <property type="entry name" value="Znf_RING_CS"/>
</dbReference>
<dbReference type="InterPro" id="IPR006574">
    <property type="entry name" value="PRY"/>
</dbReference>
<dbReference type="Gene3D" id="3.30.160.60">
    <property type="entry name" value="Classic Zinc Finger"/>
    <property type="match status" value="1"/>
</dbReference>
<dbReference type="InterPro" id="IPR001870">
    <property type="entry name" value="B30.2/SPRY"/>
</dbReference>
<dbReference type="InterPro" id="IPR043136">
    <property type="entry name" value="B30.2/SPRY_sf"/>
</dbReference>
<keyword evidence="5" id="KW-0175">Coiled coil</keyword>
<dbReference type="SMART" id="SM00449">
    <property type="entry name" value="SPRY"/>
    <property type="match status" value="1"/>
</dbReference>
<evidence type="ECO:0000256" key="1">
    <source>
        <dbReference type="ARBA" id="ARBA00022723"/>
    </source>
</evidence>
<sequence length="581" mass="64720">MAGARAGLQPGRAPAIRRRGRALRGGGSSPSLPPAGRRQRAPSSSSSGAETVRSPRPAPGAAAPSRPRPPPRRCGGSHWPDAASLGFPPPAMETDAASAAAASRPGATFKEELLCPICYDPFREAVTLGCGHNFCRACVSRSWEHQPRHACPVCKELAPLGELRVNHTLNNLVEMLLREESRRGAPAGPTLCALHRQEAKLFCHDDKELVCALCQSATQHQGHKVRPVAETATDYRAKWRNMENSLRDKVKDFGAVRRSYESISKHNQVEVARLEDQIRKEFEKLHEFLRGEEKAVLSELHEEARHKRDLIEGKIKKLSEDSDALLQEVNQLQADLTEDDVSFLRKHKNRKRRIACTAEEPEAIPPGMLVDVPKFLGSLQYDVWKKMLDIITVVPFSFDPNSAAGWLSVSSNLTSITNGSYKLLVDNPERFSSAPCVLGSQAFSKGSHAWEVDLGGLTNWRVGVAKERGSRRWNFHHDARSGFWYIYRLQGADSETCRASNSARSETVLRDLKRIRVELDCDEGELSFYDADQNSHIYTFHEQFSGEVFPYFYVGNPKPDTLPGSLRICPLHVLIKEDLPL</sequence>
<dbReference type="GO" id="GO:0008270">
    <property type="term" value="F:zinc ion binding"/>
    <property type="evidence" value="ECO:0007669"/>
    <property type="project" value="UniProtKB-KW"/>
</dbReference>
<dbReference type="InterPro" id="IPR013083">
    <property type="entry name" value="Znf_RING/FYVE/PHD"/>
</dbReference>
<evidence type="ECO:0000313" key="11">
    <source>
        <dbReference type="Proteomes" id="UP000297703"/>
    </source>
</evidence>
<dbReference type="InterPro" id="IPR003879">
    <property type="entry name" value="Butyrophylin_SPRY"/>
</dbReference>
<dbReference type="Pfam" id="PF13445">
    <property type="entry name" value="zf-RING_UBOX"/>
    <property type="match status" value="1"/>
</dbReference>
<dbReference type="PROSITE" id="PS50119">
    <property type="entry name" value="ZF_BBOX"/>
    <property type="match status" value="1"/>
</dbReference>
<evidence type="ECO:0000259" key="7">
    <source>
        <dbReference type="PROSITE" id="PS50089"/>
    </source>
</evidence>
<dbReference type="PROSITE" id="PS50089">
    <property type="entry name" value="ZF_RING_2"/>
    <property type="match status" value="1"/>
</dbReference>
<feature type="domain" description="RING-type" evidence="7">
    <location>
        <begin position="115"/>
        <end position="155"/>
    </location>
</feature>
<dbReference type="CDD" id="cd16599">
    <property type="entry name" value="RING-HC_TRIM35_C-IV"/>
    <property type="match status" value="1"/>
</dbReference>
<dbReference type="Pfam" id="PF00643">
    <property type="entry name" value="zf-B_box"/>
    <property type="match status" value="1"/>
</dbReference>
<proteinExistence type="predicted"/>
<feature type="coiled-coil region" evidence="5">
    <location>
        <begin position="301"/>
        <end position="335"/>
    </location>
</feature>
<dbReference type="Gene3D" id="3.30.40.10">
    <property type="entry name" value="Zinc/RING finger domain, C3HC4 (zinc finger)"/>
    <property type="match status" value="1"/>
</dbReference>